<feature type="domain" description="Glycosyl transferase family 28 C-terminal" evidence="1">
    <location>
        <begin position="5"/>
        <end position="116"/>
    </location>
</feature>
<accession>A0A1L3NK12</accession>
<dbReference type="SUPFAM" id="SSF53756">
    <property type="entry name" value="UDP-Glycosyltransferase/glycogen phosphorylase"/>
    <property type="match status" value="1"/>
</dbReference>
<dbReference type="InterPro" id="IPR007235">
    <property type="entry name" value="Glyco_trans_28_C"/>
</dbReference>
<dbReference type="Proteomes" id="UP000182204">
    <property type="component" value="Chromosome"/>
</dbReference>
<dbReference type="RefSeq" id="WP_236906899.1">
    <property type="nucleotide sequence ID" value="NZ_CP013243.1"/>
</dbReference>
<reference evidence="2 3" key="1">
    <citation type="submission" date="2015-11" db="EMBL/GenBank/DDBJ databases">
        <authorList>
            <person name="Hill K.K."/>
            <person name="Shirey T.B."/>
            <person name="Raphael B."/>
            <person name="Daligault H.E."/>
            <person name="Davenport K.W."/>
            <person name="Bruce D.C."/>
            <person name="Foley B.T."/>
            <person name="Johnson S.L."/>
        </authorList>
    </citation>
    <scope>NUCLEOTIDE SEQUENCE [LARGE SCALE GENOMIC DNA]</scope>
    <source>
        <strain evidence="2 3">CDC_1632</strain>
    </source>
</reference>
<dbReference type="GO" id="GO:0016758">
    <property type="term" value="F:hexosyltransferase activity"/>
    <property type="evidence" value="ECO:0007669"/>
    <property type="project" value="InterPro"/>
</dbReference>
<proteinExistence type="predicted"/>
<evidence type="ECO:0000313" key="3">
    <source>
        <dbReference type="Proteomes" id="UP000182204"/>
    </source>
</evidence>
<organism evidence="2 3">
    <name type="scientific">Clostridium sporogenes</name>
    <dbReference type="NCBI Taxonomy" id="1509"/>
    <lineage>
        <taxon>Bacteria</taxon>
        <taxon>Bacillati</taxon>
        <taxon>Bacillota</taxon>
        <taxon>Clostridia</taxon>
        <taxon>Eubacteriales</taxon>
        <taxon>Clostridiaceae</taxon>
        <taxon>Clostridium</taxon>
    </lineage>
</organism>
<evidence type="ECO:0000313" key="2">
    <source>
        <dbReference type="EMBL" id="APH16428.1"/>
    </source>
</evidence>
<dbReference type="EMBL" id="CP013243">
    <property type="protein sequence ID" value="APH16428.1"/>
    <property type="molecule type" value="Genomic_DNA"/>
</dbReference>
<evidence type="ECO:0000259" key="1">
    <source>
        <dbReference type="Pfam" id="PF04101"/>
    </source>
</evidence>
<name>A0A1L3NK12_CLOSG</name>
<dbReference type="Gene3D" id="3.40.50.2000">
    <property type="entry name" value="Glycogen Phosphorylase B"/>
    <property type="match status" value="1"/>
</dbReference>
<dbReference type="Pfam" id="PF04101">
    <property type="entry name" value="Glyco_tran_28_C"/>
    <property type="match status" value="1"/>
</dbReference>
<protein>
    <submittedName>
        <fullName evidence="2">Pseudaminic acid biosynthesis-associated PseG domain protein</fullName>
    </submittedName>
</protein>
<sequence length="168" mass="19324">MITVGGSDPNGITNTICDYVKDLELKFPIIIGPSFKEENIKKLLRLKKLKDNINLYFNANMIEIMNKCDIAISASGSMLYELAVSHVPTLGLIIADNQEKIAYKMDERGLIYNLGWYEDLAKYIIIDDIKKIARLDNRQIMIREQKNINENGVEKLVMEIEKIKNRDE</sequence>
<gene>
    <name evidence="2" type="primary">pseG</name>
    <name evidence="2" type="ORF">NPD5_3236</name>
</gene>
<dbReference type="AlphaFoldDB" id="A0A1L3NK12"/>